<dbReference type="Gene3D" id="3.40.50.720">
    <property type="entry name" value="NAD(P)-binding Rossmann-like Domain"/>
    <property type="match status" value="1"/>
</dbReference>
<dbReference type="InterPro" id="IPR020843">
    <property type="entry name" value="ER"/>
</dbReference>
<keyword evidence="3" id="KW-1185">Reference proteome</keyword>
<dbReference type="Proteomes" id="UP000198778">
    <property type="component" value="Unassembled WGS sequence"/>
</dbReference>
<dbReference type="EMBL" id="FNIL01000003">
    <property type="protein sequence ID" value="SDN72704.1"/>
    <property type="molecule type" value="Genomic_DNA"/>
</dbReference>
<feature type="domain" description="Enoyl reductase (ER)" evidence="1">
    <location>
        <begin position="12"/>
        <end position="324"/>
    </location>
</feature>
<proteinExistence type="predicted"/>
<evidence type="ECO:0000313" key="2">
    <source>
        <dbReference type="EMBL" id="SDN72704.1"/>
    </source>
</evidence>
<dbReference type="Pfam" id="PF08240">
    <property type="entry name" value="ADH_N"/>
    <property type="match status" value="1"/>
</dbReference>
<dbReference type="InterPro" id="IPR013149">
    <property type="entry name" value="ADH-like_C"/>
</dbReference>
<dbReference type="SMART" id="SM00829">
    <property type="entry name" value="PKS_ER"/>
    <property type="match status" value="1"/>
</dbReference>
<dbReference type="NCBIfam" id="TIGR02823">
    <property type="entry name" value="oxido_YhdH"/>
    <property type="match status" value="1"/>
</dbReference>
<sequence length="327" mass="34710">MVQEFKAFVTNGDGRGEVVTRTLEDLPAGDVTIKVHYSSVNYKDGMALNSDAKIVKEYPIVPGIDLAGEVVESTTAKFKAGDKVIVTSYDLGTGQDGGYSQYARVPSDWVVPLPEGLTTREAMIIGTAGFTAALSIHKLEDHGLQRSDEPILVTGASGGVGSMAVDMLSKNGYSVTASTGKSDEYDFLRKLGADDIVTREEVTPEELPLIQSERWAAAVDPTGGKPLASILSATKRGGGVAVSGLTAGVEVPTSVIPFILRGVELMGIDSVQCPMDLREAIWTRAASDLKPEHLDDIAQEVSLDGLQGALNDILNSKVKGRVILRLH</sequence>
<dbReference type="Pfam" id="PF00107">
    <property type="entry name" value="ADH_zinc_N"/>
    <property type="match status" value="1"/>
</dbReference>
<protein>
    <submittedName>
        <fullName evidence="2">Putative quinone oxidoreductase, YhdH/YhfP family</fullName>
    </submittedName>
</protein>
<organism evidence="2 3">
    <name type="scientific">Alkalicoccus daliensis</name>
    <dbReference type="NCBI Taxonomy" id="745820"/>
    <lineage>
        <taxon>Bacteria</taxon>
        <taxon>Bacillati</taxon>
        <taxon>Bacillota</taxon>
        <taxon>Bacilli</taxon>
        <taxon>Bacillales</taxon>
        <taxon>Bacillaceae</taxon>
        <taxon>Alkalicoccus</taxon>
    </lineage>
</organism>
<dbReference type="GO" id="GO:0043957">
    <property type="term" value="F:acryloyl-CoA reductase (NADPH) activity"/>
    <property type="evidence" value="ECO:0007669"/>
    <property type="project" value="TreeGrafter"/>
</dbReference>
<evidence type="ECO:0000313" key="3">
    <source>
        <dbReference type="Proteomes" id="UP000198778"/>
    </source>
</evidence>
<dbReference type="InterPro" id="IPR036291">
    <property type="entry name" value="NAD(P)-bd_dom_sf"/>
</dbReference>
<dbReference type="OrthoDB" id="9782155at2"/>
<dbReference type="PANTHER" id="PTHR43677:SF1">
    <property type="entry name" value="ACRYLYL-COA REDUCTASE ACUI-RELATED"/>
    <property type="match status" value="1"/>
</dbReference>
<dbReference type="InterPro" id="IPR051397">
    <property type="entry name" value="Zn-ADH-like_protein"/>
</dbReference>
<accession>A0A1H0DRB1</accession>
<dbReference type="SUPFAM" id="SSF50129">
    <property type="entry name" value="GroES-like"/>
    <property type="match status" value="1"/>
</dbReference>
<dbReference type="InterPro" id="IPR011032">
    <property type="entry name" value="GroES-like_sf"/>
</dbReference>
<evidence type="ECO:0000259" key="1">
    <source>
        <dbReference type="SMART" id="SM00829"/>
    </source>
</evidence>
<reference evidence="3" key="1">
    <citation type="submission" date="2016-10" db="EMBL/GenBank/DDBJ databases">
        <authorList>
            <person name="Varghese N."/>
            <person name="Submissions S."/>
        </authorList>
    </citation>
    <scope>NUCLEOTIDE SEQUENCE [LARGE SCALE GENOMIC DNA]</scope>
    <source>
        <strain evidence="3">CGMCC 1.10369</strain>
    </source>
</reference>
<dbReference type="SUPFAM" id="SSF51735">
    <property type="entry name" value="NAD(P)-binding Rossmann-fold domains"/>
    <property type="match status" value="1"/>
</dbReference>
<dbReference type="STRING" id="745820.SAMN04488053_10356"/>
<name>A0A1H0DRB1_9BACI</name>
<dbReference type="InterPro" id="IPR014188">
    <property type="entry name" value="Acrylyl-CoA_reductase_AcuI"/>
</dbReference>
<dbReference type="Gene3D" id="3.90.180.10">
    <property type="entry name" value="Medium-chain alcohol dehydrogenases, catalytic domain"/>
    <property type="match status" value="1"/>
</dbReference>
<dbReference type="PANTHER" id="PTHR43677">
    <property type="entry name" value="SHORT-CHAIN DEHYDROGENASE/REDUCTASE"/>
    <property type="match status" value="1"/>
</dbReference>
<dbReference type="RefSeq" id="WP_090841942.1">
    <property type="nucleotide sequence ID" value="NZ_FNIL01000003.1"/>
</dbReference>
<dbReference type="InterPro" id="IPR013154">
    <property type="entry name" value="ADH-like_N"/>
</dbReference>
<dbReference type="AlphaFoldDB" id="A0A1H0DRB1"/>
<gene>
    <name evidence="2" type="ORF">SAMN04488053_10356</name>
</gene>